<keyword evidence="10" id="KW-1185">Reference proteome</keyword>
<proteinExistence type="inferred from homology"/>
<comment type="subcellular location">
    <subcellularLocation>
        <location evidence="6">Cell outer membrane</location>
        <topology evidence="6">Lipid-anchor</topology>
    </subcellularLocation>
</comment>
<keyword evidence="3 6" id="KW-0564">Palmitate</keyword>
<dbReference type="KEGG" id="emi:Emin_1277"/>
<gene>
    <name evidence="6" type="primary">pal</name>
    <name evidence="9" type="ordered locus">Emin_1277</name>
</gene>
<dbReference type="Gene3D" id="3.30.1330.60">
    <property type="entry name" value="OmpA-like domain"/>
    <property type="match status" value="1"/>
</dbReference>
<evidence type="ECO:0000256" key="5">
    <source>
        <dbReference type="ARBA" id="ARBA00023288"/>
    </source>
</evidence>
<dbReference type="InterPro" id="IPR036737">
    <property type="entry name" value="OmpA-like_sf"/>
</dbReference>
<keyword evidence="1 6" id="KW-0732">Signal</keyword>
<dbReference type="PRINTS" id="PR01021">
    <property type="entry name" value="OMPADOMAIN"/>
</dbReference>
<dbReference type="EMBL" id="CP001055">
    <property type="protein sequence ID" value="ACC98827.1"/>
    <property type="molecule type" value="Genomic_DNA"/>
</dbReference>
<dbReference type="GO" id="GO:0009279">
    <property type="term" value="C:cell outer membrane"/>
    <property type="evidence" value="ECO:0007669"/>
    <property type="project" value="UniProtKB-SubCell"/>
</dbReference>
<feature type="domain" description="OmpA-like" evidence="8">
    <location>
        <begin position="53"/>
        <end position="172"/>
    </location>
</feature>
<dbReference type="AlphaFoldDB" id="B2KE81"/>
<dbReference type="InterPro" id="IPR006664">
    <property type="entry name" value="OMP_bac"/>
</dbReference>
<organism evidence="9 10">
    <name type="scientific">Elusimicrobium minutum (strain Pei191)</name>
    <dbReference type="NCBI Taxonomy" id="445932"/>
    <lineage>
        <taxon>Bacteria</taxon>
        <taxon>Pseudomonadati</taxon>
        <taxon>Elusimicrobiota</taxon>
        <taxon>Elusimicrobia</taxon>
        <taxon>Elusimicrobiales</taxon>
        <taxon>Elusimicrobiaceae</taxon>
        <taxon>Elusimicrobium</taxon>
    </lineage>
</organism>
<dbReference type="HOGENOM" id="CLU_016890_9_4_0"/>
<sequence length="172" mass="18898">MKNLIKIAMVACLVLSIAACRKNVQNDDMLADENLSAPTTVDVVVEETPVIIDVQNTEIALRQVNFALDKYNLSDAAKKVLADNAALIKTKTANAAFNIVVEGHCDERGTISYNIALGEKRANEVKNYYTRLGVPAKNIVTVSYGEEKPLCYDATENCYAKNRRAETVLTVK</sequence>
<evidence type="ECO:0000256" key="2">
    <source>
        <dbReference type="ARBA" id="ARBA00023136"/>
    </source>
</evidence>
<dbReference type="PROSITE" id="PS51123">
    <property type="entry name" value="OMPA_2"/>
    <property type="match status" value="1"/>
</dbReference>
<dbReference type="InterPro" id="IPR006665">
    <property type="entry name" value="OmpA-like"/>
</dbReference>
<dbReference type="HAMAP" id="MF_02204">
    <property type="entry name" value="Pal"/>
    <property type="match status" value="1"/>
</dbReference>
<reference evidence="9 10" key="1">
    <citation type="journal article" date="2009" name="Appl. Environ. Microbiol.">
        <title>Genomic analysis of 'Elusimicrobium minutum,' the first cultivated representative of the phylum 'Elusimicrobia' (formerly termite group 1).</title>
        <authorList>
            <person name="Herlemann D.P.R."/>
            <person name="Geissinger O."/>
            <person name="Ikeda-Ohtsubo W."/>
            <person name="Kunin V."/>
            <person name="Sun H."/>
            <person name="Lapidus A."/>
            <person name="Hugenholtz P."/>
            <person name="Brune A."/>
        </authorList>
    </citation>
    <scope>NUCLEOTIDE SEQUENCE [LARGE SCALE GENOMIC DNA]</scope>
    <source>
        <strain evidence="9 10">Pei191</strain>
    </source>
</reference>
<keyword evidence="4 6" id="KW-0998">Cell outer membrane</keyword>
<evidence type="ECO:0000256" key="7">
    <source>
        <dbReference type="SAM" id="SignalP"/>
    </source>
</evidence>
<evidence type="ECO:0000313" key="9">
    <source>
        <dbReference type="EMBL" id="ACC98827.1"/>
    </source>
</evidence>
<evidence type="ECO:0000313" key="10">
    <source>
        <dbReference type="Proteomes" id="UP000001029"/>
    </source>
</evidence>
<dbReference type="CDD" id="cd07185">
    <property type="entry name" value="OmpA_C-like"/>
    <property type="match status" value="1"/>
</dbReference>
<feature type="signal peptide" evidence="7">
    <location>
        <begin position="1"/>
        <end position="21"/>
    </location>
</feature>
<dbReference type="PROSITE" id="PS51257">
    <property type="entry name" value="PROKAR_LIPOPROTEIN"/>
    <property type="match status" value="1"/>
</dbReference>
<dbReference type="STRING" id="445932.Emin_1277"/>
<accession>B2KE81</accession>
<evidence type="ECO:0000256" key="1">
    <source>
        <dbReference type="ARBA" id="ARBA00022729"/>
    </source>
</evidence>
<protein>
    <recommendedName>
        <fullName evidence="6">Peptidoglycan-associated lipoprotein</fullName>
        <shortName evidence="6">PAL</shortName>
    </recommendedName>
</protein>
<dbReference type="PANTHER" id="PTHR30329:SF21">
    <property type="entry name" value="LIPOPROTEIN YIAD-RELATED"/>
    <property type="match status" value="1"/>
</dbReference>
<dbReference type="PANTHER" id="PTHR30329">
    <property type="entry name" value="STATOR ELEMENT OF FLAGELLAR MOTOR COMPLEX"/>
    <property type="match status" value="1"/>
</dbReference>
<dbReference type="Proteomes" id="UP000001029">
    <property type="component" value="Chromosome"/>
</dbReference>
<comment type="similarity">
    <text evidence="6">Belongs to the Pal lipoprotein family.</text>
</comment>
<name>B2KE81_ELUMP</name>
<dbReference type="Pfam" id="PF00691">
    <property type="entry name" value="OmpA"/>
    <property type="match status" value="1"/>
</dbReference>
<evidence type="ECO:0000256" key="6">
    <source>
        <dbReference type="HAMAP-Rule" id="MF_02204"/>
    </source>
</evidence>
<dbReference type="RefSeq" id="WP_012415442.1">
    <property type="nucleotide sequence ID" value="NC_010644.1"/>
</dbReference>
<keyword evidence="2 6" id="KW-0472">Membrane</keyword>
<evidence type="ECO:0000259" key="8">
    <source>
        <dbReference type="PROSITE" id="PS51123"/>
    </source>
</evidence>
<dbReference type="InterPro" id="IPR039001">
    <property type="entry name" value="Pal"/>
</dbReference>
<evidence type="ECO:0000256" key="4">
    <source>
        <dbReference type="ARBA" id="ARBA00023237"/>
    </source>
</evidence>
<dbReference type="SUPFAM" id="SSF103088">
    <property type="entry name" value="OmpA-like"/>
    <property type="match status" value="1"/>
</dbReference>
<dbReference type="OrthoDB" id="9809164at2"/>
<evidence type="ECO:0000256" key="3">
    <source>
        <dbReference type="ARBA" id="ARBA00023139"/>
    </source>
</evidence>
<dbReference type="InterPro" id="IPR050330">
    <property type="entry name" value="Bact_OuterMem_StrucFunc"/>
</dbReference>
<keyword evidence="5 6" id="KW-0449">Lipoprotein</keyword>
<dbReference type="GO" id="GO:0051301">
    <property type="term" value="P:cell division"/>
    <property type="evidence" value="ECO:0007669"/>
    <property type="project" value="InterPro"/>
</dbReference>
<feature type="chain" id="PRO_5002778394" description="Peptidoglycan-associated lipoprotein" evidence="7">
    <location>
        <begin position="22"/>
        <end position="172"/>
    </location>
</feature>